<protein>
    <recommendedName>
        <fullName evidence="4">Long-chain fatty acid transport protein</fullName>
    </recommendedName>
</protein>
<organism evidence="2 3">
    <name type="scientific">Hymenobacter mellowenesis</name>
    <dbReference type="NCBI Taxonomy" id="3063995"/>
    <lineage>
        <taxon>Bacteria</taxon>
        <taxon>Pseudomonadati</taxon>
        <taxon>Bacteroidota</taxon>
        <taxon>Cytophagia</taxon>
        <taxon>Cytophagales</taxon>
        <taxon>Hymenobacteraceae</taxon>
        <taxon>Hymenobacter</taxon>
    </lineage>
</organism>
<dbReference type="SUPFAM" id="SSF56935">
    <property type="entry name" value="Porins"/>
    <property type="match status" value="1"/>
</dbReference>
<evidence type="ECO:0000313" key="2">
    <source>
        <dbReference type="EMBL" id="MDO7848897.1"/>
    </source>
</evidence>
<comment type="caution">
    <text evidence="2">The sequence shown here is derived from an EMBL/GenBank/DDBJ whole genome shotgun (WGS) entry which is preliminary data.</text>
</comment>
<dbReference type="Proteomes" id="UP001167796">
    <property type="component" value="Unassembled WGS sequence"/>
</dbReference>
<dbReference type="EMBL" id="JAUQSX010000013">
    <property type="protein sequence ID" value="MDO7848897.1"/>
    <property type="molecule type" value="Genomic_DNA"/>
</dbReference>
<evidence type="ECO:0000313" key="3">
    <source>
        <dbReference type="Proteomes" id="UP001167796"/>
    </source>
</evidence>
<dbReference type="RefSeq" id="WP_305013563.1">
    <property type="nucleotide sequence ID" value="NZ_JAUQSX010000013.1"/>
</dbReference>
<keyword evidence="1" id="KW-0732">Signal</keyword>
<keyword evidence="3" id="KW-1185">Reference proteome</keyword>
<gene>
    <name evidence="2" type="ORF">Q5H92_21205</name>
</gene>
<sequence>MLKNKVMGCKGASLALAGMMVLGAAGAQAQGLGNSPYSRIGLGDFNANTGGVRQMGMGGVGLAAPNNVNVNELNPALLYYTGRTTFEAGFNGQYKTVKNATASNRSGNGNLGYLALSVPLSTKWGAAVGLKPLSTVDYESNILQDVTGTSAATVLKQYKGTGAISEAYLGQGFRITKALTLGFTASYVFGTVDETTGTTVIINNSMAALERSVERQHVRYSDFGFRAGAHYRQKLGKALNMNLGGVYSFGYNLNGQQTNTQEREDATSGAQLIPATTLSNTRGSSYVPALTQVGVSFDNDKNWSLNLDVAQQQWSKFRSINATGPALANTLRFGLGGEFTPDPGSVEHYFQRVSYRGGINLAQMPYQPSGKTLYDRSVSWGFGFPLPTATALDATTISLAFTYGMRGNTDVLNSTLGTSNVQESYIRGQLGITLNNRWFIKRRLQ</sequence>
<evidence type="ECO:0000256" key="1">
    <source>
        <dbReference type="SAM" id="SignalP"/>
    </source>
</evidence>
<proteinExistence type="predicted"/>
<feature type="signal peptide" evidence="1">
    <location>
        <begin position="1"/>
        <end position="29"/>
    </location>
</feature>
<feature type="chain" id="PRO_5046549190" description="Long-chain fatty acid transport protein" evidence="1">
    <location>
        <begin position="30"/>
        <end position="445"/>
    </location>
</feature>
<reference evidence="2" key="1">
    <citation type="submission" date="2023-07" db="EMBL/GenBank/DDBJ databases">
        <authorList>
            <person name="Kim M.K."/>
        </authorList>
    </citation>
    <scope>NUCLEOTIDE SEQUENCE</scope>
    <source>
        <strain evidence="2">M29</strain>
    </source>
</reference>
<evidence type="ECO:0008006" key="4">
    <source>
        <dbReference type="Google" id="ProtNLM"/>
    </source>
</evidence>
<name>A0ABT9AHQ7_9BACT</name>
<dbReference type="Gene3D" id="2.40.160.60">
    <property type="entry name" value="Outer membrane protein transport protein (OMPP1/FadL/TodX)"/>
    <property type="match status" value="1"/>
</dbReference>
<accession>A0ABT9AHQ7</accession>